<dbReference type="PANTHER" id="PTHR34414">
    <property type="entry name" value="HET DOMAIN-CONTAINING PROTEIN-RELATED"/>
    <property type="match status" value="1"/>
</dbReference>
<protein>
    <submittedName>
        <fullName evidence="2">Uncharacterized protein</fullName>
    </submittedName>
</protein>
<reference evidence="2 3" key="1">
    <citation type="submission" date="2024-04" db="EMBL/GenBank/DDBJ databases">
        <title>Phyllosticta paracitricarpa is synonymous to the EU quarantine fungus P. citricarpa based on phylogenomic analyses.</title>
        <authorList>
            <consortium name="Lawrence Berkeley National Laboratory"/>
            <person name="Van Ingen-Buijs V.A."/>
            <person name="Van Westerhoven A.C."/>
            <person name="Haridas S."/>
            <person name="Skiadas P."/>
            <person name="Martin F."/>
            <person name="Groenewald J.Z."/>
            <person name="Crous P.W."/>
            <person name="Seidl M.F."/>
        </authorList>
    </citation>
    <scope>NUCLEOTIDE SEQUENCE [LARGE SCALE GENOMIC DNA]</scope>
    <source>
        <strain evidence="2 3">CBS 123374</strain>
    </source>
</reference>
<proteinExistence type="predicted"/>
<evidence type="ECO:0000313" key="3">
    <source>
        <dbReference type="Proteomes" id="UP001492380"/>
    </source>
</evidence>
<keyword evidence="1" id="KW-0472">Membrane</keyword>
<evidence type="ECO:0000256" key="1">
    <source>
        <dbReference type="SAM" id="Phobius"/>
    </source>
</evidence>
<keyword evidence="3" id="KW-1185">Reference proteome</keyword>
<feature type="transmembrane region" description="Helical" evidence="1">
    <location>
        <begin position="277"/>
        <end position="304"/>
    </location>
</feature>
<organism evidence="2 3">
    <name type="scientific">Phyllosticta capitalensis</name>
    <dbReference type="NCBI Taxonomy" id="121624"/>
    <lineage>
        <taxon>Eukaryota</taxon>
        <taxon>Fungi</taxon>
        <taxon>Dikarya</taxon>
        <taxon>Ascomycota</taxon>
        <taxon>Pezizomycotina</taxon>
        <taxon>Dothideomycetes</taxon>
        <taxon>Dothideomycetes incertae sedis</taxon>
        <taxon>Botryosphaeriales</taxon>
        <taxon>Phyllostictaceae</taxon>
        <taxon>Phyllosticta</taxon>
    </lineage>
</organism>
<feature type="transmembrane region" description="Helical" evidence="1">
    <location>
        <begin position="236"/>
        <end position="257"/>
    </location>
</feature>
<dbReference type="Proteomes" id="UP001492380">
    <property type="component" value="Unassembled WGS sequence"/>
</dbReference>
<accession>A0ABR1Z172</accession>
<keyword evidence="1" id="KW-1133">Transmembrane helix</keyword>
<keyword evidence="1" id="KW-0812">Transmembrane</keyword>
<sequence length="328" mass="38330">MHTSSWTPFDDPISKDPVQSQDIEHEDLIPASYRFGPFKDQVTVARPDLDFLETELSVDKLNFIHNWMWFVGRPMPPRPLHRQVLLTRSIIITEEMDLHLVWTARQKIYLKPIPRFLLSSDFWSSHILYCKQRQRLVGCALGFLFSYAALIAYESDYRIAQNEGLLPRELTWPAWRKFVKYLLENHTYSSINPRYHYGELRLGRLNKIYRYRYGHLWGYTGTNSYNLYAQFFQDNLANLAAFLGYVVIILTALQVGLATDQLQPSSAFQAFSYGFTIFSIVAPIFVTVAILIIFIVAYLVNCYITKSYHKKRSREIENSRLDGAKILE</sequence>
<dbReference type="Pfam" id="PF20246">
    <property type="entry name" value="DUF6601"/>
    <property type="match status" value="1"/>
</dbReference>
<dbReference type="InterPro" id="IPR046536">
    <property type="entry name" value="DUF6601"/>
</dbReference>
<comment type="caution">
    <text evidence="2">The sequence shown here is derived from an EMBL/GenBank/DDBJ whole genome shotgun (WGS) entry which is preliminary data.</text>
</comment>
<evidence type="ECO:0000313" key="2">
    <source>
        <dbReference type="EMBL" id="KAK8244692.1"/>
    </source>
</evidence>
<dbReference type="PANTHER" id="PTHR34414:SF1">
    <property type="entry name" value="SUBTILISIN-LIKE SERINE PROTEASE"/>
    <property type="match status" value="1"/>
</dbReference>
<name>A0ABR1Z172_9PEZI</name>
<dbReference type="EMBL" id="JBBWRZ010000002">
    <property type="protein sequence ID" value="KAK8244692.1"/>
    <property type="molecule type" value="Genomic_DNA"/>
</dbReference>
<gene>
    <name evidence="2" type="ORF">HDK90DRAFT_408178</name>
</gene>